<protein>
    <recommendedName>
        <fullName evidence="4">Cytochrome b561 domain-containing protein</fullName>
    </recommendedName>
</protein>
<keyword evidence="1" id="KW-0812">Transmembrane</keyword>
<evidence type="ECO:0000313" key="3">
    <source>
        <dbReference type="Proteomes" id="UP000309038"/>
    </source>
</evidence>
<evidence type="ECO:0000313" key="2">
    <source>
        <dbReference type="EMBL" id="THH01719.1"/>
    </source>
</evidence>
<evidence type="ECO:0000256" key="1">
    <source>
        <dbReference type="SAM" id="Phobius"/>
    </source>
</evidence>
<comment type="caution">
    <text evidence="2">The sequence shown here is derived from an EMBL/GenBank/DDBJ whole genome shotgun (WGS) entry which is preliminary data.</text>
</comment>
<keyword evidence="1" id="KW-1133">Transmembrane helix</keyword>
<accession>A0A4S4KST9</accession>
<sequence>MFKFLRVPAFTKLFDGRTTQSTDASDGTQVHSDVQYVPLAPEAEAEVERLQEEMGFDDQYEKPEGRTGDALAQVVAIIFGLITMSILVAQIILGGGTVWFNGRLFGGNPRAKFVWKYHRAVGYVTFLTLLLTAHLGGAWSDWSKEHSAYISRIFAYTLAPACLIAAVYSRVVKDELLLIVTADLSFVKPALILVQVGVVYVNGHIGDWAQVRPVYS</sequence>
<feature type="transmembrane region" description="Helical" evidence="1">
    <location>
        <begin position="70"/>
        <end position="100"/>
    </location>
</feature>
<name>A0A4S4KST9_9APHY</name>
<proteinExistence type="predicted"/>
<dbReference type="AlphaFoldDB" id="A0A4S4KST9"/>
<dbReference type="Gene3D" id="1.20.120.1770">
    <property type="match status" value="1"/>
</dbReference>
<dbReference type="EMBL" id="SGPJ01000018">
    <property type="protein sequence ID" value="THH01719.1"/>
    <property type="molecule type" value="Genomic_DNA"/>
</dbReference>
<organism evidence="2 3">
    <name type="scientific">Hermanssonia centrifuga</name>
    <dbReference type="NCBI Taxonomy" id="98765"/>
    <lineage>
        <taxon>Eukaryota</taxon>
        <taxon>Fungi</taxon>
        <taxon>Dikarya</taxon>
        <taxon>Basidiomycota</taxon>
        <taxon>Agaricomycotina</taxon>
        <taxon>Agaricomycetes</taxon>
        <taxon>Polyporales</taxon>
        <taxon>Meruliaceae</taxon>
        <taxon>Hermanssonia</taxon>
    </lineage>
</organism>
<feature type="transmembrane region" description="Helical" evidence="1">
    <location>
        <begin position="149"/>
        <end position="169"/>
    </location>
</feature>
<evidence type="ECO:0008006" key="4">
    <source>
        <dbReference type="Google" id="ProtNLM"/>
    </source>
</evidence>
<keyword evidence="1" id="KW-0472">Membrane</keyword>
<feature type="transmembrane region" description="Helical" evidence="1">
    <location>
        <begin position="176"/>
        <end position="201"/>
    </location>
</feature>
<feature type="transmembrane region" description="Helical" evidence="1">
    <location>
        <begin position="120"/>
        <end position="137"/>
    </location>
</feature>
<reference evidence="2 3" key="1">
    <citation type="submission" date="2019-02" db="EMBL/GenBank/DDBJ databases">
        <title>Genome sequencing of the rare red list fungi Phlebia centrifuga.</title>
        <authorList>
            <person name="Buettner E."/>
            <person name="Kellner H."/>
        </authorList>
    </citation>
    <scope>NUCLEOTIDE SEQUENCE [LARGE SCALE GENOMIC DNA]</scope>
    <source>
        <strain evidence="2 3">DSM 108282</strain>
    </source>
</reference>
<dbReference type="Proteomes" id="UP000309038">
    <property type="component" value="Unassembled WGS sequence"/>
</dbReference>
<gene>
    <name evidence="2" type="ORF">EW026_g1026</name>
</gene>
<keyword evidence="3" id="KW-1185">Reference proteome</keyword>